<dbReference type="GO" id="GO:0006897">
    <property type="term" value="P:endocytosis"/>
    <property type="evidence" value="ECO:0007669"/>
    <property type="project" value="TreeGrafter"/>
</dbReference>
<evidence type="ECO:0000256" key="9">
    <source>
        <dbReference type="SAM" id="MobiDB-lite"/>
    </source>
</evidence>
<dbReference type="GO" id="GO:0005886">
    <property type="term" value="C:plasma membrane"/>
    <property type="evidence" value="ECO:0007669"/>
    <property type="project" value="TreeGrafter"/>
</dbReference>
<dbReference type="PROSITE" id="PS50297">
    <property type="entry name" value="ANK_REP_REGION"/>
    <property type="match status" value="2"/>
</dbReference>
<dbReference type="SUPFAM" id="SSF144000">
    <property type="entry name" value="Oxysterol-binding protein-like"/>
    <property type="match status" value="1"/>
</dbReference>
<protein>
    <recommendedName>
        <fullName evidence="10">PH domain-containing protein</fullName>
    </recommendedName>
</protein>
<dbReference type="GO" id="GO:0032934">
    <property type="term" value="F:sterol binding"/>
    <property type="evidence" value="ECO:0007669"/>
    <property type="project" value="TreeGrafter"/>
</dbReference>
<dbReference type="Pfam" id="PF01237">
    <property type="entry name" value="Oxysterol_BP"/>
    <property type="match status" value="1"/>
</dbReference>
<dbReference type="PROSITE" id="PS01013">
    <property type="entry name" value="OSBP"/>
    <property type="match status" value="1"/>
</dbReference>
<evidence type="ECO:0000256" key="2">
    <source>
        <dbReference type="ARBA" id="ARBA00022448"/>
    </source>
</evidence>
<dbReference type="Proteomes" id="UP000070444">
    <property type="component" value="Unassembled WGS sequence"/>
</dbReference>
<feature type="compositionally biased region" description="Polar residues" evidence="9">
    <location>
        <begin position="386"/>
        <end position="416"/>
    </location>
</feature>
<evidence type="ECO:0000256" key="8">
    <source>
        <dbReference type="SAM" id="Coils"/>
    </source>
</evidence>
<sequence>MSELVNNSDHLSLGGHSPTASVLTVSNTTEPENPEAALIHFKMLEALRTENIENIQELWNTWPKNNSGGYTTPLHLSVLSSDLQVNKAVLSLPDLDINQQDSLGNTALHQASKAGRLAIVKLLLEQPNINDFLDNKAGRNVVDVAKSSDIVQLIHDDRKQFIVDRTVFLEAHLSQPTQQNLSQIVQFFTTHPRHSLLDVNHRHPLTGYTALHLATLLDDSDQVSKLLSVGANAFSRDKKSKTPIDLSKSDKVKTMLKNSNANLTINEPGQPPRMEGVLKKWTNIAGGNKNRWFVLENGVLSYYKSREDTANACRGSINVINAHLKIDPNDPCKFDVIGRDSTRFHLRANTLSEAKQWIMGITNAKSQQNSTLRKDHIGTVNLDKNPLSNDSQNYMNSPNLDRLFNLSNNGKTSPPNTDRERASSVHSEESDIPNRDTIDMNEHSTTVQFDILEKLLLSLKSTLEKDPLDSNEVERLLTAITQSRQTLSTSHQKIVEMYQQRESYWQKKFQKEADHNELWSESLRTLAMENQSILDALEKSKTNSKLDKSIKSNENGDTTLNSIAEVPEEPVGPSFDDDDNDIFYDAEDDSEFFNAEDEQEIIQEEPEQTVDEAEQVEKIEKPASKALNTVSAIKTSLAKSYQGYPAEGKFRVQLKYFKDGAKPPSISLWAILKNSIGKDLTKITLPVFFNEPSSMLQRMAEDMEYSRLLDIASRQVSSPERTMWVLAFAMSNYSSTAGRIAKPFNPLLGETFEYCRPDLGYRYVSEQVSHHPPISACYCESPNYVLATEVNVKSAFWGKSFELMPQGVCHVFLKVHADRKDGAEIPIEHISWKKVTTAVTNLIVGNPTIEHYGEMIVTNHNTGDVCRLNFKSNGWLSSDRNVLDGEVVSAQTGKAEWILSGHWDKSLIAKRAGVKEASQNLDAHSDATSHKLSEFLKDPTSSDSVILWKRSPFPEKPLPFKLTPFAITLNDMTDGLEPLLAPTDCRLRPDQRAMEEIRFDDASEEKNRLEEKQRAVRKAKEAELQRALERAPTSEHSAIKARFAHKPRWFKRTLEPTTKEDWWEFNGEYWLERERVAQEKANGNNEATWKDCADIF</sequence>
<dbReference type="InterPro" id="IPR000648">
    <property type="entry name" value="Oxysterol-bd"/>
</dbReference>
<dbReference type="Pfam" id="PF12796">
    <property type="entry name" value="Ank_2"/>
    <property type="match status" value="1"/>
</dbReference>
<dbReference type="Gene3D" id="1.25.40.20">
    <property type="entry name" value="Ankyrin repeat-containing domain"/>
    <property type="match status" value="2"/>
</dbReference>
<dbReference type="GO" id="GO:0034727">
    <property type="term" value="P:piecemeal microautophagy of the nucleus"/>
    <property type="evidence" value="ECO:0007669"/>
    <property type="project" value="TreeGrafter"/>
</dbReference>
<evidence type="ECO:0000256" key="3">
    <source>
        <dbReference type="ARBA" id="ARBA00022553"/>
    </source>
</evidence>
<dbReference type="AlphaFoldDB" id="A0A137P034"/>
<dbReference type="InterPro" id="IPR011993">
    <property type="entry name" value="PH-like_dom_sf"/>
</dbReference>
<feature type="repeat" description="ANK" evidence="6">
    <location>
        <begin position="103"/>
        <end position="135"/>
    </location>
</feature>
<dbReference type="InterPro" id="IPR036770">
    <property type="entry name" value="Ankyrin_rpt-contain_sf"/>
</dbReference>
<dbReference type="GO" id="GO:0006887">
    <property type="term" value="P:exocytosis"/>
    <property type="evidence" value="ECO:0007669"/>
    <property type="project" value="TreeGrafter"/>
</dbReference>
<keyword evidence="6" id="KW-0040">ANK repeat</keyword>
<dbReference type="SMART" id="SM00233">
    <property type="entry name" value="PH"/>
    <property type="match status" value="1"/>
</dbReference>
<dbReference type="SMART" id="SM00248">
    <property type="entry name" value="ANK"/>
    <property type="match status" value="3"/>
</dbReference>
<dbReference type="PROSITE" id="PS50088">
    <property type="entry name" value="ANK_REPEAT"/>
    <property type="match status" value="2"/>
</dbReference>
<dbReference type="InterPro" id="IPR018494">
    <property type="entry name" value="Oxysterol-bd_CS"/>
</dbReference>
<evidence type="ECO:0000256" key="6">
    <source>
        <dbReference type="PROSITE-ProRule" id="PRU00023"/>
    </source>
</evidence>
<evidence type="ECO:0000313" key="12">
    <source>
        <dbReference type="Proteomes" id="UP000070444"/>
    </source>
</evidence>
<dbReference type="Gene3D" id="2.30.29.30">
    <property type="entry name" value="Pleckstrin-homology domain (PH domain)/Phosphotyrosine-binding domain (PTB)"/>
    <property type="match status" value="1"/>
</dbReference>
<dbReference type="InterPro" id="IPR001849">
    <property type="entry name" value="PH_domain"/>
</dbReference>
<dbReference type="PROSITE" id="PS50003">
    <property type="entry name" value="PH_DOMAIN"/>
    <property type="match status" value="1"/>
</dbReference>
<feature type="compositionally biased region" description="Polar residues" evidence="9">
    <location>
        <begin position="1"/>
        <end position="10"/>
    </location>
</feature>
<keyword evidence="12" id="KW-1185">Reference proteome</keyword>
<dbReference type="OMA" id="LPEMKGW"/>
<dbReference type="Gene3D" id="2.40.160.120">
    <property type="match status" value="1"/>
</dbReference>
<dbReference type="SUPFAM" id="SSF48403">
    <property type="entry name" value="Ankyrin repeat"/>
    <property type="match status" value="1"/>
</dbReference>
<keyword evidence="5" id="KW-0446">Lipid-binding</keyword>
<feature type="coiled-coil region" evidence="8">
    <location>
        <begin position="992"/>
        <end position="1026"/>
    </location>
</feature>
<evidence type="ECO:0000256" key="5">
    <source>
        <dbReference type="ARBA" id="ARBA00023121"/>
    </source>
</evidence>
<dbReference type="InterPro" id="IPR002110">
    <property type="entry name" value="Ankyrin_rpt"/>
</dbReference>
<dbReference type="InterPro" id="IPR037239">
    <property type="entry name" value="OSBP_sf"/>
</dbReference>
<evidence type="ECO:0000256" key="7">
    <source>
        <dbReference type="RuleBase" id="RU003844"/>
    </source>
</evidence>
<proteinExistence type="inferred from homology"/>
<evidence type="ECO:0000256" key="4">
    <source>
        <dbReference type="ARBA" id="ARBA00023055"/>
    </source>
</evidence>
<dbReference type="OrthoDB" id="1854502at2759"/>
<dbReference type="PANTHER" id="PTHR10972">
    <property type="entry name" value="OXYSTEROL-BINDING PROTEIN-RELATED"/>
    <property type="match status" value="1"/>
</dbReference>
<dbReference type="GO" id="GO:0097038">
    <property type="term" value="C:perinuclear endoplasmic reticulum"/>
    <property type="evidence" value="ECO:0007669"/>
    <property type="project" value="TreeGrafter"/>
</dbReference>
<keyword evidence="3" id="KW-0597">Phosphoprotein</keyword>
<feature type="repeat" description="ANK" evidence="6">
    <location>
        <begin position="206"/>
        <end position="238"/>
    </location>
</feature>
<dbReference type="STRING" id="796925.A0A137P034"/>
<feature type="region of interest" description="Disordered" evidence="9">
    <location>
        <begin position="1"/>
        <end position="29"/>
    </location>
</feature>
<evidence type="ECO:0000313" key="11">
    <source>
        <dbReference type="EMBL" id="KXN68362.1"/>
    </source>
</evidence>
<feature type="compositionally biased region" description="Polar residues" evidence="9">
    <location>
        <begin position="18"/>
        <end position="29"/>
    </location>
</feature>
<feature type="domain" description="PH" evidence="10">
    <location>
        <begin position="271"/>
        <end position="366"/>
    </location>
</feature>
<organism evidence="11 12">
    <name type="scientific">Conidiobolus coronatus (strain ATCC 28846 / CBS 209.66 / NRRL 28638)</name>
    <name type="common">Delacroixia coronata</name>
    <dbReference type="NCBI Taxonomy" id="796925"/>
    <lineage>
        <taxon>Eukaryota</taxon>
        <taxon>Fungi</taxon>
        <taxon>Fungi incertae sedis</taxon>
        <taxon>Zoopagomycota</taxon>
        <taxon>Entomophthoromycotina</taxon>
        <taxon>Entomophthoromycetes</taxon>
        <taxon>Entomophthorales</taxon>
        <taxon>Ancylistaceae</taxon>
        <taxon>Conidiobolus</taxon>
    </lineage>
</organism>
<dbReference type="Pfam" id="PF00169">
    <property type="entry name" value="PH"/>
    <property type="match status" value="1"/>
</dbReference>
<dbReference type="GO" id="GO:0005829">
    <property type="term" value="C:cytosol"/>
    <property type="evidence" value="ECO:0007669"/>
    <property type="project" value="TreeGrafter"/>
</dbReference>
<keyword evidence="2" id="KW-0813">Transport</keyword>
<evidence type="ECO:0000259" key="10">
    <source>
        <dbReference type="PROSITE" id="PS50003"/>
    </source>
</evidence>
<evidence type="ECO:0000256" key="1">
    <source>
        <dbReference type="ARBA" id="ARBA00008842"/>
    </source>
</evidence>
<dbReference type="FunFam" id="2.40.160.120:FF:000001">
    <property type="entry name" value="Oxysterol-binding protein"/>
    <property type="match status" value="1"/>
</dbReference>
<dbReference type="PANTHER" id="PTHR10972:SF205">
    <property type="entry name" value="OXYSTEROL-BINDING PROTEIN 1"/>
    <property type="match status" value="1"/>
</dbReference>
<comment type="similarity">
    <text evidence="1 7">Belongs to the OSBP family.</text>
</comment>
<accession>A0A137P034</accession>
<keyword evidence="8" id="KW-0175">Coiled coil</keyword>
<feature type="compositionally biased region" description="Basic and acidic residues" evidence="9">
    <location>
        <begin position="417"/>
        <end position="438"/>
    </location>
</feature>
<dbReference type="GO" id="GO:0120009">
    <property type="term" value="P:intermembrane lipid transfer"/>
    <property type="evidence" value="ECO:0007669"/>
    <property type="project" value="UniProtKB-ARBA"/>
</dbReference>
<dbReference type="SUPFAM" id="SSF50729">
    <property type="entry name" value="PH domain-like"/>
    <property type="match status" value="1"/>
</dbReference>
<dbReference type="EMBL" id="KQ964580">
    <property type="protein sequence ID" value="KXN68362.1"/>
    <property type="molecule type" value="Genomic_DNA"/>
</dbReference>
<dbReference type="GO" id="GO:0030011">
    <property type="term" value="P:maintenance of cell polarity"/>
    <property type="evidence" value="ECO:0007669"/>
    <property type="project" value="TreeGrafter"/>
</dbReference>
<feature type="region of interest" description="Disordered" evidence="9">
    <location>
        <begin position="383"/>
        <end position="438"/>
    </location>
</feature>
<dbReference type="GO" id="GO:0005635">
    <property type="term" value="C:nuclear envelope"/>
    <property type="evidence" value="ECO:0007669"/>
    <property type="project" value="TreeGrafter"/>
</dbReference>
<reference evidence="11 12" key="1">
    <citation type="journal article" date="2015" name="Genome Biol. Evol.">
        <title>Phylogenomic analyses indicate that early fungi evolved digesting cell walls of algal ancestors of land plants.</title>
        <authorList>
            <person name="Chang Y."/>
            <person name="Wang S."/>
            <person name="Sekimoto S."/>
            <person name="Aerts A.L."/>
            <person name="Choi C."/>
            <person name="Clum A."/>
            <person name="LaButti K.M."/>
            <person name="Lindquist E.A."/>
            <person name="Yee Ngan C."/>
            <person name="Ohm R.A."/>
            <person name="Salamov A.A."/>
            <person name="Grigoriev I.V."/>
            <person name="Spatafora J.W."/>
            <person name="Berbee M.L."/>
        </authorList>
    </citation>
    <scope>NUCLEOTIDE SEQUENCE [LARGE SCALE GENOMIC DNA]</scope>
    <source>
        <strain evidence="11 12">NRRL 28638</strain>
    </source>
</reference>
<gene>
    <name evidence="11" type="ORF">CONCODRAFT_79766</name>
</gene>
<name>A0A137P034_CONC2</name>
<keyword evidence="4" id="KW-0445">Lipid transport</keyword>